<feature type="domain" description="UDP-N-acetylglucosamine 2-epimerase" evidence="2">
    <location>
        <begin position="32"/>
        <end position="358"/>
    </location>
</feature>
<comment type="caution">
    <text evidence="3">The sequence shown here is derived from an EMBL/GenBank/DDBJ whole genome shotgun (WGS) entry which is preliminary data.</text>
</comment>
<dbReference type="Proteomes" id="UP000647183">
    <property type="component" value="Unassembled WGS sequence"/>
</dbReference>
<dbReference type="PANTHER" id="PTHR43174:SF1">
    <property type="entry name" value="UDP-N-ACETYLGLUCOSAMINE 2-EPIMERASE"/>
    <property type="match status" value="1"/>
</dbReference>
<gene>
    <name evidence="3" type="primary">wecB</name>
    <name evidence="3" type="ORF">H9645_09755</name>
</gene>
<dbReference type="RefSeq" id="WP_191729515.1">
    <property type="nucleotide sequence ID" value="NZ_JACSQJ010000005.1"/>
</dbReference>
<organism evidence="3 4">
    <name type="scientific">Luteimonas colneyensis</name>
    <dbReference type="NCBI Taxonomy" id="2762230"/>
    <lineage>
        <taxon>Bacteria</taxon>
        <taxon>Pseudomonadati</taxon>
        <taxon>Pseudomonadota</taxon>
        <taxon>Gammaproteobacteria</taxon>
        <taxon>Lysobacterales</taxon>
        <taxon>Lysobacteraceae</taxon>
        <taxon>Luteimonas</taxon>
    </lineage>
</organism>
<dbReference type="InterPro" id="IPR029767">
    <property type="entry name" value="WecB-like"/>
</dbReference>
<sequence>MLIDIIAGARPNFMKIAPIIQALDARRAQGGRLRHRLVHTGQHYDPRMSGDFFEQLGIPAPQVNLEVGSGSQAEQAAGIMVGYERLLLAERSALCLVVGDVTSTMACAIAAQKLHVPVAHVEAGIRSGDWGMPEEINRMVTDAITNWFFTTSEVANANLRAAGVGAERIFFVGNTMIDTLLANMDRLRAPGFAAAQGLEPGGYFVLTLHRPSNVDATGTFAALLAAIAEGTRGMPVVFPVHPRTAKTLRELPGFPPSIRLVDPQPYLEFNWLVKHAKAVITDSGGITEETTVMGVPCMTLRTTTERPETITTGTNELLGTDPAALKPALDRLFAGQWKRGAIPEKWDGRTAVRIVAELERLLGVAEVEGQRVLEAV</sequence>
<comment type="similarity">
    <text evidence="1">Belongs to the UDP-N-acetylglucosamine 2-epimerase family.</text>
</comment>
<dbReference type="GO" id="GO:0008761">
    <property type="term" value="F:UDP-N-acetylglucosamine 2-epimerase activity"/>
    <property type="evidence" value="ECO:0007669"/>
    <property type="project" value="UniProtKB-EC"/>
</dbReference>
<dbReference type="InterPro" id="IPR003331">
    <property type="entry name" value="UDP_GlcNAc_Epimerase_2_dom"/>
</dbReference>
<keyword evidence="1 3" id="KW-0413">Isomerase</keyword>
<dbReference type="EMBL" id="JACSQJ010000005">
    <property type="protein sequence ID" value="MBD7988311.1"/>
    <property type="molecule type" value="Genomic_DNA"/>
</dbReference>
<dbReference type="SUPFAM" id="SSF53756">
    <property type="entry name" value="UDP-Glycosyltransferase/glycogen phosphorylase"/>
    <property type="match status" value="1"/>
</dbReference>
<protein>
    <submittedName>
        <fullName evidence="3">UDP-N-acetylglucosamine 2-epimerase (Non-hydrolyzing)</fullName>
        <ecNumber evidence="3">5.1.3.14</ecNumber>
    </submittedName>
</protein>
<proteinExistence type="inferred from homology"/>
<dbReference type="EC" id="5.1.3.14" evidence="3"/>
<dbReference type="NCBIfam" id="TIGR00236">
    <property type="entry name" value="wecB"/>
    <property type="match status" value="1"/>
</dbReference>
<keyword evidence="4" id="KW-1185">Reference proteome</keyword>
<evidence type="ECO:0000313" key="3">
    <source>
        <dbReference type="EMBL" id="MBD7988311.1"/>
    </source>
</evidence>
<accession>A0ABR8UJX1</accession>
<dbReference type="CDD" id="cd03786">
    <property type="entry name" value="GTB_UDP-GlcNAc_2-Epimerase"/>
    <property type="match status" value="1"/>
</dbReference>
<dbReference type="PANTHER" id="PTHR43174">
    <property type="entry name" value="UDP-N-ACETYLGLUCOSAMINE 2-EPIMERASE"/>
    <property type="match status" value="1"/>
</dbReference>
<dbReference type="Pfam" id="PF02350">
    <property type="entry name" value="Epimerase_2"/>
    <property type="match status" value="1"/>
</dbReference>
<evidence type="ECO:0000313" key="4">
    <source>
        <dbReference type="Proteomes" id="UP000647183"/>
    </source>
</evidence>
<evidence type="ECO:0000259" key="2">
    <source>
        <dbReference type="Pfam" id="PF02350"/>
    </source>
</evidence>
<dbReference type="Gene3D" id="3.40.50.2000">
    <property type="entry name" value="Glycogen Phosphorylase B"/>
    <property type="match status" value="2"/>
</dbReference>
<reference evidence="3 4" key="1">
    <citation type="submission" date="2020-08" db="EMBL/GenBank/DDBJ databases">
        <title>A Genomic Blueprint of the Chicken Gut Microbiome.</title>
        <authorList>
            <person name="Gilroy R."/>
            <person name="Ravi A."/>
            <person name="Getino M."/>
            <person name="Pursley I."/>
            <person name="Horton D.L."/>
            <person name="Alikhan N.-F."/>
            <person name="Baker D."/>
            <person name="Gharbi K."/>
            <person name="Hall N."/>
            <person name="Watson M."/>
            <person name="Adriaenssens E.M."/>
            <person name="Foster-Nyarko E."/>
            <person name="Jarju S."/>
            <person name="Secka A."/>
            <person name="Antonio M."/>
            <person name="Oren A."/>
            <person name="Chaudhuri R."/>
            <person name="La Ragione R.M."/>
            <person name="Hildebrand F."/>
            <person name="Pallen M.J."/>
        </authorList>
    </citation>
    <scope>NUCLEOTIDE SEQUENCE [LARGE SCALE GENOMIC DNA]</scope>
    <source>
        <strain evidence="3 4">Sa2BVA3</strain>
    </source>
</reference>
<name>A0ABR8UJX1_9GAMM</name>
<evidence type="ECO:0000256" key="1">
    <source>
        <dbReference type="RuleBase" id="RU003513"/>
    </source>
</evidence>